<evidence type="ECO:0000256" key="9">
    <source>
        <dbReference type="HAMAP-Rule" id="MF_00834"/>
    </source>
</evidence>
<evidence type="ECO:0000256" key="2">
    <source>
        <dbReference type="ARBA" id="ARBA00005063"/>
    </source>
</evidence>
<dbReference type="InterPro" id="IPR015421">
    <property type="entry name" value="PyrdxlP-dep_Trfase_major"/>
</dbReference>
<feature type="site" description="Participates in the substrate recognition with KAPA and in a stacking interaction with the adenine ring of SAM" evidence="9">
    <location>
        <position position="18"/>
    </location>
</feature>
<feature type="binding site" evidence="9">
    <location>
        <position position="275"/>
    </location>
    <ligand>
        <name>substrate</name>
    </ligand>
</feature>
<dbReference type="PROSITE" id="PS00600">
    <property type="entry name" value="AA_TRANSFER_CLASS_3"/>
    <property type="match status" value="1"/>
</dbReference>
<dbReference type="InterPro" id="IPR015422">
    <property type="entry name" value="PyrdxlP-dep_Trfase_small"/>
</dbReference>
<dbReference type="FunFam" id="3.40.640.10:FF:000041">
    <property type="entry name" value="Adenosylmethionine-8-amino-7-oxononanoate aminotransferase"/>
    <property type="match status" value="1"/>
</dbReference>
<feature type="binding site" evidence="9">
    <location>
        <position position="308"/>
    </location>
    <ligand>
        <name>substrate</name>
    </ligand>
</feature>
<comment type="pathway">
    <text evidence="2 9">Cofactor biosynthesis; biotin biosynthesis; 7,8-diaminononanoate from 8-amino-7-oxononanoate (SAM route): step 1/1.</text>
</comment>
<evidence type="ECO:0000313" key="10">
    <source>
        <dbReference type="EMBL" id="OAT75664.1"/>
    </source>
</evidence>
<dbReference type="NCBIfam" id="TIGR00508">
    <property type="entry name" value="bioA"/>
    <property type="match status" value="1"/>
</dbReference>
<evidence type="ECO:0000256" key="1">
    <source>
        <dbReference type="ARBA" id="ARBA00001933"/>
    </source>
</evidence>
<keyword evidence="6 9" id="KW-0093">Biotin biosynthesis</keyword>
<dbReference type="Gene3D" id="3.40.640.10">
    <property type="entry name" value="Type I PLP-dependent aspartate aminotransferase-like (Major domain)"/>
    <property type="match status" value="1"/>
</dbReference>
<dbReference type="UniPathway" id="UPA00078">
    <property type="reaction ID" value="UER00160"/>
</dbReference>
<dbReference type="SUPFAM" id="SSF53383">
    <property type="entry name" value="PLP-dependent transferases"/>
    <property type="match status" value="1"/>
</dbReference>
<dbReference type="PANTHER" id="PTHR42684">
    <property type="entry name" value="ADENOSYLMETHIONINE-8-AMINO-7-OXONONANOATE AMINOTRANSFERASE"/>
    <property type="match status" value="1"/>
</dbReference>
<keyword evidence="5 9" id="KW-0949">S-adenosyl-L-methionine</keyword>
<keyword evidence="11" id="KW-1185">Reference proteome</keyword>
<dbReference type="GO" id="GO:0009102">
    <property type="term" value="P:biotin biosynthetic process"/>
    <property type="evidence" value="ECO:0007669"/>
    <property type="project" value="UniProtKB-UniRule"/>
</dbReference>
<feature type="binding site" evidence="9">
    <location>
        <position position="246"/>
    </location>
    <ligand>
        <name>pyridoxal 5'-phosphate</name>
        <dbReference type="ChEBI" id="CHEBI:597326"/>
    </ligand>
</feature>
<dbReference type="InterPro" id="IPR015424">
    <property type="entry name" value="PyrdxlP-dep_Trfase"/>
</dbReference>
<comment type="catalytic activity">
    <reaction evidence="8 9">
        <text>(8S)-8-amino-7-oxononanoate + S-adenosyl-L-methionine = S-adenosyl-4-methylsulfanyl-2-oxobutanoate + (7R,8S)-7,8-diammoniononanoate</text>
        <dbReference type="Rhea" id="RHEA:16861"/>
        <dbReference type="ChEBI" id="CHEBI:16490"/>
        <dbReference type="ChEBI" id="CHEBI:59789"/>
        <dbReference type="ChEBI" id="CHEBI:149468"/>
        <dbReference type="ChEBI" id="CHEBI:149469"/>
        <dbReference type="EC" id="2.6.1.62"/>
    </reaction>
</comment>
<evidence type="ECO:0000313" key="11">
    <source>
        <dbReference type="Proteomes" id="UP000078225"/>
    </source>
</evidence>
<comment type="subcellular location">
    <subcellularLocation>
        <location evidence="9">Cytoplasm</location>
    </subcellularLocation>
</comment>
<proteinExistence type="inferred from homology"/>
<evidence type="ECO:0000256" key="3">
    <source>
        <dbReference type="ARBA" id="ARBA00022576"/>
    </source>
</evidence>
<dbReference type="Gene3D" id="3.90.1150.10">
    <property type="entry name" value="Aspartate Aminotransferase, domain 1"/>
    <property type="match status" value="1"/>
</dbReference>
<evidence type="ECO:0000256" key="4">
    <source>
        <dbReference type="ARBA" id="ARBA00022679"/>
    </source>
</evidence>
<dbReference type="PANTHER" id="PTHR42684:SF17">
    <property type="entry name" value="ADENOSYLMETHIONINE-8-AMINO-7-OXONONANOATE AMINOTRANSFERASE"/>
    <property type="match status" value="1"/>
</dbReference>
<feature type="modified residue" description="N6-(pyridoxal phosphate)lysine" evidence="9">
    <location>
        <position position="275"/>
    </location>
</feature>
<evidence type="ECO:0000256" key="8">
    <source>
        <dbReference type="ARBA" id="ARBA00048449"/>
    </source>
</evidence>
<dbReference type="HAMAP" id="MF_00834">
    <property type="entry name" value="BioA"/>
    <property type="match status" value="1"/>
</dbReference>
<comment type="function">
    <text evidence="9">Catalyzes the transfer of the alpha-amino group from S-adenosyl-L-methionine (SAM) to 7-keto-8-aminopelargonic acid (KAPA) to form 7,8-diaminopelargonic acid (DAPA). It is the only aminotransferase known to utilize SAM as an amino donor.</text>
</comment>
<keyword evidence="3 9" id="KW-0032">Aminotransferase</keyword>
<dbReference type="InterPro" id="IPR049704">
    <property type="entry name" value="Aminotrans_3_PPA_site"/>
</dbReference>
<dbReference type="AlphaFoldDB" id="A0A1B7L005"/>
<feature type="binding site" evidence="9">
    <location>
        <begin position="113"/>
        <end position="114"/>
    </location>
    <ligand>
        <name>pyridoxal 5'-phosphate</name>
        <dbReference type="ChEBI" id="CHEBI:597326"/>
    </ligand>
</feature>
<dbReference type="NCBIfam" id="NF004624">
    <property type="entry name" value="PRK05964.1"/>
    <property type="match status" value="1"/>
</dbReference>
<evidence type="ECO:0000256" key="7">
    <source>
        <dbReference type="ARBA" id="ARBA00022898"/>
    </source>
</evidence>
<dbReference type="InterPro" id="IPR005814">
    <property type="entry name" value="Aminotrans_3"/>
</dbReference>
<feature type="binding site" evidence="9">
    <location>
        <position position="145"/>
    </location>
    <ligand>
        <name>substrate</name>
    </ligand>
</feature>
<keyword evidence="4 9" id="KW-0808">Transferase</keyword>
<name>A0A1B7L005_9ENTR</name>
<dbReference type="GO" id="GO:0030170">
    <property type="term" value="F:pyridoxal phosphate binding"/>
    <property type="evidence" value="ECO:0007669"/>
    <property type="project" value="UniProtKB-UniRule"/>
</dbReference>
<organism evidence="10 11">
    <name type="scientific">Mangrovibacter phragmitis</name>
    <dbReference type="NCBI Taxonomy" id="1691903"/>
    <lineage>
        <taxon>Bacteria</taxon>
        <taxon>Pseudomonadati</taxon>
        <taxon>Pseudomonadota</taxon>
        <taxon>Gammaproteobacteria</taxon>
        <taxon>Enterobacterales</taxon>
        <taxon>Enterobacteriaceae</taxon>
        <taxon>Mangrovibacter</taxon>
    </lineage>
</organism>
<dbReference type="InterPro" id="IPR005815">
    <property type="entry name" value="BioA"/>
</dbReference>
<dbReference type="GO" id="GO:0004015">
    <property type="term" value="F:adenosylmethionine-8-amino-7-oxononanoate transaminase activity"/>
    <property type="evidence" value="ECO:0007669"/>
    <property type="project" value="UniProtKB-UniRule"/>
</dbReference>
<sequence length="433" mass="47874">MIDQHGLDFDQRHIWHPYTSMTNPLPVYPVTSTQGCTLTLADGRQLVDGMSSWWAAIHGYNHPHLTQAMKQQIDTMPHVMFGGITHAPAITLCRKLVEMTPDGLECVFLADSGSVAVEVAMKMALQYWQAKGQPRRRFMTFRHGYHGDTFAAMSVCDPDNSMHSLWKGYLPDNIFAPAPQSRFDDEWNEQDVIAFARLLAAHRDEIAAIILEPVVQGAGGMRFYHPNWLKRVRQMCDREGILLIADEIATGFGRTGKLFACEHAQISPDILCLGKALTGGTMTLSATLARREIAGTISNGEAGCFMHGPTFMGNPLACAAACASLDILQTGEWQTQVAKIERQLQAQLQPLAQSALVKDVRVLGAIGVVETVHPVNMAALQRFFVDEGVWVRPFGRLIYLMPPFIICEQELTKLTRATTLAVEQPSLFNINGG</sequence>
<keyword evidence="9" id="KW-0963">Cytoplasm</keyword>
<feature type="binding site" evidence="9">
    <location>
        <begin position="309"/>
        <end position="310"/>
    </location>
    <ligand>
        <name>pyridoxal 5'-phosphate</name>
        <dbReference type="ChEBI" id="CHEBI:597326"/>
    </ligand>
</feature>
<dbReference type="GO" id="GO:0005737">
    <property type="term" value="C:cytoplasm"/>
    <property type="evidence" value="ECO:0007669"/>
    <property type="project" value="UniProtKB-SubCell"/>
</dbReference>
<dbReference type="EMBL" id="LYRP01000043">
    <property type="protein sequence ID" value="OAT75664.1"/>
    <property type="molecule type" value="Genomic_DNA"/>
</dbReference>
<keyword evidence="7 9" id="KW-0663">Pyridoxal phosphate</keyword>
<dbReference type="EC" id="2.6.1.62" evidence="9"/>
<comment type="similarity">
    <text evidence="9">Belongs to the class-III pyridoxal-phosphate-dependent aminotransferase family. BioA subfamily.</text>
</comment>
<gene>
    <name evidence="9" type="primary">bioA</name>
    <name evidence="10" type="ORF">A9B99_12605</name>
</gene>
<reference evidence="11" key="1">
    <citation type="submission" date="2016-05" db="EMBL/GenBank/DDBJ databases">
        <authorList>
            <person name="Behera P."/>
            <person name="Vaishampayan P."/>
            <person name="Singh N."/>
            <person name="Raina V."/>
            <person name="Suar M."/>
            <person name="Pattnaik A."/>
            <person name="Rastogi G."/>
        </authorList>
    </citation>
    <scope>NUCLEOTIDE SEQUENCE [LARGE SCALE GENOMIC DNA]</scope>
    <source>
        <strain evidence="11">MP23</strain>
    </source>
</reference>
<feature type="binding site" evidence="9">
    <location>
        <position position="392"/>
    </location>
    <ligand>
        <name>substrate</name>
    </ligand>
</feature>
<dbReference type="NCBIfam" id="NF005940">
    <property type="entry name" value="PRK07986.1"/>
    <property type="match status" value="1"/>
</dbReference>
<comment type="cofactor">
    <cofactor evidence="1 9">
        <name>pyridoxal 5'-phosphate</name>
        <dbReference type="ChEBI" id="CHEBI:597326"/>
    </cofactor>
</comment>
<feature type="binding site" evidence="9">
    <location>
        <position position="53"/>
    </location>
    <ligand>
        <name>substrate</name>
    </ligand>
</feature>
<accession>A0A1B7L005</accession>
<comment type="subunit">
    <text evidence="9">Homodimer.</text>
</comment>
<protein>
    <recommendedName>
        <fullName evidence="9">Adenosylmethionine-8-amino-7-oxononanoate aminotransferase</fullName>
        <ecNumber evidence="9">2.6.1.62</ecNumber>
    </recommendedName>
    <alternativeName>
        <fullName evidence="9">7,8-diamino-pelargonic acid aminotransferase</fullName>
        <shortName evidence="9">DAPA AT</shortName>
        <shortName evidence="9">DAPA aminotransferase</shortName>
    </alternativeName>
    <alternativeName>
        <fullName evidence="9">7,8-diaminononanoate synthase</fullName>
        <shortName evidence="9">DANS</shortName>
    </alternativeName>
    <alternativeName>
        <fullName evidence="9">Diaminopelargonic acid synthase</fullName>
    </alternativeName>
</protein>
<evidence type="ECO:0000256" key="5">
    <source>
        <dbReference type="ARBA" id="ARBA00022691"/>
    </source>
</evidence>
<evidence type="ECO:0000256" key="6">
    <source>
        <dbReference type="ARBA" id="ARBA00022756"/>
    </source>
</evidence>
<dbReference type="Proteomes" id="UP000078225">
    <property type="component" value="Unassembled WGS sequence"/>
</dbReference>
<dbReference type="Pfam" id="PF00202">
    <property type="entry name" value="Aminotran_3"/>
    <property type="match status" value="1"/>
</dbReference>
<comment type="caution">
    <text evidence="10">The sequence shown here is derived from an EMBL/GenBank/DDBJ whole genome shotgun (WGS) entry which is preliminary data.</text>
</comment>
<dbReference type="STRING" id="1691903.A9B99_12605"/>
<dbReference type="CDD" id="cd00610">
    <property type="entry name" value="OAT_like"/>
    <property type="match status" value="1"/>
</dbReference>